<sequence>MTDINPPFTSSEPVTPATSNFVPTIHLSHYTGPTPRFRSFSNLKLTEHEENELVDSILVLDFTVPLSTILGLNKRIITLLISHIKPIKHATEGPHNNPSNTATDPTPPSAMSINMVMINALSASPEKDNDQLLLENTRSAGPLLYVPIEINNQRISNCLIDAESKVNIISTTISDVLKLPLIPTQHTGWRYNGLNTFFDYKTNILFKMDSTTFTATFYVFPHLDTCQALLCSALLTSYGIFTHSRLEPNLGIQQFNIYYTVPFTTDRRRFSIPLIVPEEANFLDPNLRLNSTLEQLSTSSLDTTATDLTIPCIRYYCLFCTTYFFQS</sequence>
<proteinExistence type="predicted"/>
<dbReference type="Proteomes" id="UP000002866">
    <property type="component" value="Chromosome 2"/>
</dbReference>
<dbReference type="GeneID" id="14494284"/>
<dbReference type="EMBL" id="HE806317">
    <property type="protein sequence ID" value="CCH59142.1"/>
    <property type="molecule type" value="Genomic_DNA"/>
</dbReference>
<dbReference type="Gene3D" id="2.40.70.10">
    <property type="entry name" value="Acid Proteases"/>
    <property type="match status" value="1"/>
</dbReference>
<reference evidence="1 2" key="1">
    <citation type="journal article" date="2011" name="Proc. Natl. Acad. Sci. U.S.A.">
        <title>Evolutionary erosion of yeast sex chromosomes by mating-type switching accidents.</title>
        <authorList>
            <person name="Gordon J.L."/>
            <person name="Armisen D."/>
            <person name="Proux-Wera E."/>
            <person name="Oheigeartaigh S.S."/>
            <person name="Byrne K.P."/>
            <person name="Wolfe K.H."/>
        </authorList>
    </citation>
    <scope>NUCLEOTIDE SEQUENCE [LARGE SCALE GENOMIC DNA]</scope>
    <source>
        <strain evidence="2">ATCC 34711 / CBS 6284 / DSM 70876 / NBRC 10599 / NRRL Y-10934 / UCD 77-7</strain>
    </source>
</reference>
<dbReference type="AlphaFoldDB" id="I2GYE0"/>
<evidence type="ECO:0000313" key="2">
    <source>
        <dbReference type="Proteomes" id="UP000002866"/>
    </source>
</evidence>
<dbReference type="HOGENOM" id="CLU_850401_0_0_1"/>
<evidence type="ECO:0000313" key="1">
    <source>
        <dbReference type="EMBL" id="CCH59142.1"/>
    </source>
</evidence>
<dbReference type="InParanoid" id="I2GYE0"/>
<organism evidence="1 2">
    <name type="scientific">Henningerozyma blattae (strain ATCC 34711 / CBS 6284 / DSM 70876 / NBRC 10599 / NRRL Y-10934 / UCD 77-7)</name>
    <name type="common">Yeast</name>
    <name type="synonym">Tetrapisispora blattae</name>
    <dbReference type="NCBI Taxonomy" id="1071380"/>
    <lineage>
        <taxon>Eukaryota</taxon>
        <taxon>Fungi</taxon>
        <taxon>Dikarya</taxon>
        <taxon>Ascomycota</taxon>
        <taxon>Saccharomycotina</taxon>
        <taxon>Saccharomycetes</taxon>
        <taxon>Saccharomycetales</taxon>
        <taxon>Saccharomycetaceae</taxon>
        <taxon>Henningerozyma</taxon>
    </lineage>
</organism>
<accession>I2GYE0</accession>
<gene>
    <name evidence="1" type="primary">TBLA0B03000</name>
    <name evidence="1" type="ORF">TBLA_0B03000</name>
</gene>
<protein>
    <submittedName>
        <fullName evidence="1">Uncharacterized protein</fullName>
    </submittedName>
</protein>
<dbReference type="RefSeq" id="XP_004178661.1">
    <property type="nucleotide sequence ID" value="XM_004178613.1"/>
</dbReference>
<keyword evidence="2" id="KW-1185">Reference proteome</keyword>
<dbReference type="InterPro" id="IPR021109">
    <property type="entry name" value="Peptidase_aspartic_dom_sf"/>
</dbReference>
<dbReference type="KEGG" id="tbl:TBLA_0B03000"/>
<name>I2GYE0_HENB6</name>